<accession>A0A017TB74</accession>
<evidence type="ECO:0000313" key="2">
    <source>
        <dbReference type="Proteomes" id="UP000019678"/>
    </source>
</evidence>
<proteinExistence type="predicted"/>
<comment type="caution">
    <text evidence="1">The sequence shown here is derived from an EMBL/GenBank/DDBJ whole genome shotgun (WGS) entry which is preliminary data.</text>
</comment>
<dbReference type="AlphaFoldDB" id="A0A017TB74"/>
<name>A0A017TB74_9BACT</name>
<gene>
    <name evidence="1" type="ORF">CAP_2235</name>
</gene>
<dbReference type="STRING" id="1192034.CAP_2235"/>
<dbReference type="EMBL" id="ASRX01000018">
    <property type="protein sequence ID" value="EYF06045.1"/>
    <property type="molecule type" value="Genomic_DNA"/>
</dbReference>
<evidence type="ECO:0000313" key="1">
    <source>
        <dbReference type="EMBL" id="EYF06045.1"/>
    </source>
</evidence>
<keyword evidence="2" id="KW-1185">Reference proteome</keyword>
<dbReference type="Proteomes" id="UP000019678">
    <property type="component" value="Unassembled WGS sequence"/>
</dbReference>
<protein>
    <submittedName>
        <fullName evidence="1">Uncharacterized protein</fullName>
    </submittedName>
</protein>
<organism evidence="1 2">
    <name type="scientific">Chondromyces apiculatus DSM 436</name>
    <dbReference type="NCBI Taxonomy" id="1192034"/>
    <lineage>
        <taxon>Bacteria</taxon>
        <taxon>Pseudomonadati</taxon>
        <taxon>Myxococcota</taxon>
        <taxon>Polyangia</taxon>
        <taxon>Polyangiales</taxon>
        <taxon>Polyangiaceae</taxon>
        <taxon>Chondromyces</taxon>
    </lineage>
</organism>
<sequence length="40" mass="4361">MDKKLKPGVMPDLDGALHLKLVRGEGDQGEPVLTIVMDED</sequence>
<reference evidence="1 2" key="1">
    <citation type="submission" date="2013-05" db="EMBL/GenBank/DDBJ databases">
        <title>Genome assembly of Chondromyces apiculatus DSM 436.</title>
        <authorList>
            <person name="Sharma G."/>
            <person name="Khatri I."/>
            <person name="Kaur C."/>
            <person name="Mayilraj S."/>
            <person name="Subramanian S."/>
        </authorList>
    </citation>
    <scope>NUCLEOTIDE SEQUENCE [LARGE SCALE GENOMIC DNA]</scope>
    <source>
        <strain evidence="1 2">DSM 436</strain>
    </source>
</reference>